<gene>
    <name evidence="4" type="ORF">PHLCEN_2v12710</name>
</gene>
<evidence type="ECO:0000256" key="1">
    <source>
        <dbReference type="ARBA" id="ARBA00022801"/>
    </source>
</evidence>
<feature type="compositionally biased region" description="Polar residues" evidence="2">
    <location>
        <begin position="152"/>
        <end position="162"/>
    </location>
</feature>
<feature type="region of interest" description="Disordered" evidence="2">
    <location>
        <begin position="498"/>
        <end position="519"/>
    </location>
</feature>
<sequence>MGYPASGVEGFYRNRREDAKKFLEHRHGKNYWVFNFCPVKENSYSADVFDGRVSRYPFPDHQCVHCFTIQKDRAKNDTGKGRSGTLACSYLLTLTDAPRPPNSQSSRIVKDRAKEHAEALMNEMPTDETINAEIQSSEPSKSSDDPIKEEIPSSSATTSNSEFPVAKSTDKPAANTLEHVLNLHTSTRMKRSNSPSAQVKPGVSIPSQRRWLYYWSLLIAHQGPPGFWSLDPTDREPAPKVRLTQIKLRMKELSGVKVNLLKAANALIDRASKGKAMESEATKHGKSHMWVSLARYDDELVEALEGWERQTRSDDGDMGKRKQGSDHMDEEHLAGMFSSDEWDRGKMVRSFARLGVYGDNALRTEESEEYGKVITHVLRPLTGDRWNRVRNKIKDVEEVKSPVVESEEASINDLTHTLDTPDGVVLDANREIRAKLYMGQVFMGWLWFIPTFHMAHPRSSAKEPTILHLTRKEVDFPLGIGSHIIDLEVSMEWCSEHADVVSPPERQGSQESAEGKGEPAGIATALEALAIGEVDEVVEAAQAAED</sequence>
<dbReference type="EMBL" id="MLYV02001285">
    <property type="protein sequence ID" value="PSR71443.1"/>
    <property type="molecule type" value="Genomic_DNA"/>
</dbReference>
<proteinExistence type="predicted"/>
<dbReference type="GO" id="GO:0042995">
    <property type="term" value="C:cell projection"/>
    <property type="evidence" value="ECO:0007669"/>
    <property type="project" value="TreeGrafter"/>
</dbReference>
<accession>A0A2R6NGJ2</accession>
<feature type="compositionally biased region" description="Basic and acidic residues" evidence="2">
    <location>
        <begin position="141"/>
        <end position="151"/>
    </location>
</feature>
<dbReference type="GO" id="GO:0016314">
    <property type="term" value="F:phosphatidylinositol-3,4,5-trisphosphate 3-phosphatase activity"/>
    <property type="evidence" value="ECO:0007669"/>
    <property type="project" value="TreeGrafter"/>
</dbReference>
<dbReference type="GO" id="GO:0048870">
    <property type="term" value="P:cell motility"/>
    <property type="evidence" value="ECO:0007669"/>
    <property type="project" value="TreeGrafter"/>
</dbReference>
<feature type="compositionally biased region" description="Polar residues" evidence="2">
    <location>
        <begin position="128"/>
        <end position="140"/>
    </location>
</feature>
<comment type="caution">
    <text evidence="4">The sequence shown here is derived from an EMBL/GenBank/DDBJ whole genome shotgun (WGS) entry which is preliminary data.</text>
</comment>
<evidence type="ECO:0000259" key="3">
    <source>
        <dbReference type="PROSITE" id="PS51181"/>
    </source>
</evidence>
<keyword evidence="5" id="KW-1185">Reference proteome</keyword>
<dbReference type="InterPro" id="IPR029021">
    <property type="entry name" value="Prot-tyrosine_phosphatase-like"/>
</dbReference>
<dbReference type="PROSITE" id="PS51181">
    <property type="entry name" value="PPASE_TENSIN"/>
    <property type="match status" value="1"/>
</dbReference>
<dbReference type="OrthoDB" id="5632at2759"/>
<feature type="domain" description="Phosphatase tensin-type" evidence="3">
    <location>
        <begin position="1"/>
        <end position="222"/>
    </location>
</feature>
<dbReference type="InterPro" id="IPR029023">
    <property type="entry name" value="Tensin_phosphatase"/>
</dbReference>
<dbReference type="STRING" id="98765.A0A2R6NGJ2"/>
<dbReference type="GO" id="GO:0005886">
    <property type="term" value="C:plasma membrane"/>
    <property type="evidence" value="ECO:0007669"/>
    <property type="project" value="TreeGrafter"/>
</dbReference>
<dbReference type="GO" id="GO:0043491">
    <property type="term" value="P:phosphatidylinositol 3-kinase/protein kinase B signal transduction"/>
    <property type="evidence" value="ECO:0007669"/>
    <property type="project" value="TreeGrafter"/>
</dbReference>
<reference evidence="4 5" key="1">
    <citation type="submission" date="2018-02" db="EMBL/GenBank/DDBJ databases">
        <title>Genome sequence of the basidiomycete white-rot fungus Phlebia centrifuga.</title>
        <authorList>
            <person name="Granchi Z."/>
            <person name="Peng M."/>
            <person name="de Vries R.P."/>
            <person name="Hilden K."/>
            <person name="Makela M.R."/>
            <person name="Grigoriev I."/>
            <person name="Riley R."/>
        </authorList>
    </citation>
    <scope>NUCLEOTIDE SEQUENCE [LARGE SCALE GENOMIC DNA]</scope>
    <source>
        <strain evidence="4 5">FBCC195</strain>
    </source>
</reference>
<dbReference type="GO" id="GO:0051896">
    <property type="term" value="P:regulation of phosphatidylinositol 3-kinase/protein kinase B signal transduction"/>
    <property type="evidence" value="ECO:0007669"/>
    <property type="project" value="TreeGrafter"/>
</dbReference>
<dbReference type="SUPFAM" id="SSF52799">
    <property type="entry name" value="(Phosphotyrosine protein) phosphatases II"/>
    <property type="match status" value="1"/>
</dbReference>
<dbReference type="GO" id="GO:0004725">
    <property type="term" value="F:protein tyrosine phosphatase activity"/>
    <property type="evidence" value="ECO:0007669"/>
    <property type="project" value="TreeGrafter"/>
</dbReference>
<protein>
    <recommendedName>
        <fullName evidence="3">Phosphatase tensin-type domain-containing protein</fullName>
    </recommendedName>
</protein>
<dbReference type="Proteomes" id="UP000186601">
    <property type="component" value="Unassembled WGS sequence"/>
</dbReference>
<name>A0A2R6NGJ2_9APHY</name>
<dbReference type="AlphaFoldDB" id="A0A2R6NGJ2"/>
<dbReference type="GO" id="GO:0046856">
    <property type="term" value="P:phosphatidylinositol dephosphorylation"/>
    <property type="evidence" value="ECO:0007669"/>
    <property type="project" value="TreeGrafter"/>
</dbReference>
<evidence type="ECO:0000256" key="2">
    <source>
        <dbReference type="SAM" id="MobiDB-lite"/>
    </source>
</evidence>
<keyword evidence="1" id="KW-0378">Hydrolase</keyword>
<dbReference type="PANTHER" id="PTHR12305">
    <property type="entry name" value="PHOSPHATASE WITH HOMOLOGY TO TENSIN"/>
    <property type="match status" value="1"/>
</dbReference>
<organism evidence="4 5">
    <name type="scientific">Hermanssonia centrifuga</name>
    <dbReference type="NCBI Taxonomy" id="98765"/>
    <lineage>
        <taxon>Eukaryota</taxon>
        <taxon>Fungi</taxon>
        <taxon>Dikarya</taxon>
        <taxon>Basidiomycota</taxon>
        <taxon>Agaricomycotina</taxon>
        <taxon>Agaricomycetes</taxon>
        <taxon>Polyporales</taxon>
        <taxon>Meruliaceae</taxon>
        <taxon>Hermanssonia</taxon>
    </lineage>
</organism>
<dbReference type="InterPro" id="IPR051281">
    <property type="entry name" value="Dual-spec_lipid-protein_phosph"/>
</dbReference>
<evidence type="ECO:0000313" key="4">
    <source>
        <dbReference type="EMBL" id="PSR71443.1"/>
    </source>
</evidence>
<dbReference type="GO" id="GO:0005829">
    <property type="term" value="C:cytosol"/>
    <property type="evidence" value="ECO:0007669"/>
    <property type="project" value="TreeGrafter"/>
</dbReference>
<dbReference type="Gene3D" id="3.90.190.10">
    <property type="entry name" value="Protein tyrosine phosphatase superfamily"/>
    <property type="match status" value="1"/>
</dbReference>
<dbReference type="PANTHER" id="PTHR12305:SF81">
    <property type="entry name" value="PHOSPHATIDYLINOSITOL 3,4,5-TRISPHOSPHATE 3-PHOSPHATASE AND DUAL-SPECIFICITY PROTEIN PHOSPHATASE PTEN"/>
    <property type="match status" value="1"/>
</dbReference>
<dbReference type="GO" id="GO:0005634">
    <property type="term" value="C:nucleus"/>
    <property type="evidence" value="ECO:0007669"/>
    <property type="project" value="TreeGrafter"/>
</dbReference>
<feature type="region of interest" description="Disordered" evidence="2">
    <location>
        <begin position="121"/>
        <end position="174"/>
    </location>
</feature>
<feature type="region of interest" description="Disordered" evidence="2">
    <location>
        <begin position="309"/>
        <end position="329"/>
    </location>
</feature>
<evidence type="ECO:0000313" key="5">
    <source>
        <dbReference type="Proteomes" id="UP000186601"/>
    </source>
</evidence>